<dbReference type="PANTHER" id="PTHR47960">
    <property type="entry name" value="DEAD-BOX ATP-DEPENDENT RNA HELICASE 50"/>
    <property type="match status" value="1"/>
</dbReference>
<reference evidence="8" key="1">
    <citation type="submission" date="2021-06" db="EMBL/GenBank/DDBJ databases">
        <authorList>
            <person name="Kallberg Y."/>
            <person name="Tangrot J."/>
            <person name="Rosling A."/>
        </authorList>
    </citation>
    <scope>NUCLEOTIDE SEQUENCE</scope>
    <source>
        <strain evidence="8">MT106</strain>
    </source>
</reference>
<dbReference type="InterPro" id="IPR014001">
    <property type="entry name" value="Helicase_ATP-bd"/>
</dbReference>
<dbReference type="CDD" id="cd18787">
    <property type="entry name" value="SF2_C_DEAD"/>
    <property type="match status" value="1"/>
</dbReference>
<dbReference type="GO" id="GO:0016787">
    <property type="term" value="F:hydrolase activity"/>
    <property type="evidence" value="ECO:0007669"/>
    <property type="project" value="UniProtKB-KW"/>
</dbReference>
<dbReference type="Pfam" id="PF00270">
    <property type="entry name" value="DEAD"/>
    <property type="match status" value="1"/>
</dbReference>
<comment type="caution">
    <text evidence="8">The sequence shown here is derived from an EMBL/GenBank/DDBJ whole genome shotgun (WGS) entry which is preliminary data.</text>
</comment>
<accession>A0A9N8WKA2</accession>
<dbReference type="SUPFAM" id="SSF52540">
    <property type="entry name" value="P-loop containing nucleoside triphosphate hydrolases"/>
    <property type="match status" value="1"/>
</dbReference>
<dbReference type="SMART" id="SM00490">
    <property type="entry name" value="HELICc"/>
    <property type="match status" value="1"/>
</dbReference>
<gene>
    <name evidence="8" type="ORF">AGERDE_LOCUS3702</name>
</gene>
<evidence type="ECO:0000259" key="6">
    <source>
        <dbReference type="PROSITE" id="PS51192"/>
    </source>
</evidence>
<dbReference type="InterPro" id="IPR027417">
    <property type="entry name" value="P-loop_NTPase"/>
</dbReference>
<feature type="compositionally biased region" description="Polar residues" evidence="5">
    <location>
        <begin position="140"/>
        <end position="170"/>
    </location>
</feature>
<dbReference type="InterPro" id="IPR001650">
    <property type="entry name" value="Helicase_C-like"/>
</dbReference>
<evidence type="ECO:0000256" key="4">
    <source>
        <dbReference type="ARBA" id="ARBA00022840"/>
    </source>
</evidence>
<name>A0A9N8WKA2_9GLOM</name>
<keyword evidence="1" id="KW-0547">Nucleotide-binding</keyword>
<dbReference type="SMART" id="SM00487">
    <property type="entry name" value="DEXDc"/>
    <property type="match status" value="1"/>
</dbReference>
<dbReference type="PROSITE" id="PS51194">
    <property type="entry name" value="HELICASE_CTER"/>
    <property type="match status" value="1"/>
</dbReference>
<dbReference type="EMBL" id="CAJVPL010000381">
    <property type="protein sequence ID" value="CAG8490105.1"/>
    <property type="molecule type" value="Genomic_DNA"/>
</dbReference>
<dbReference type="GO" id="GO:0004386">
    <property type="term" value="F:helicase activity"/>
    <property type="evidence" value="ECO:0007669"/>
    <property type="project" value="UniProtKB-KW"/>
</dbReference>
<evidence type="ECO:0000256" key="2">
    <source>
        <dbReference type="ARBA" id="ARBA00022801"/>
    </source>
</evidence>
<dbReference type="PROSITE" id="PS51192">
    <property type="entry name" value="HELICASE_ATP_BIND_1"/>
    <property type="match status" value="1"/>
</dbReference>
<evidence type="ECO:0000313" key="9">
    <source>
        <dbReference type="Proteomes" id="UP000789831"/>
    </source>
</evidence>
<keyword evidence="4" id="KW-0067">ATP-binding</keyword>
<protein>
    <submittedName>
        <fullName evidence="8">3664_t:CDS:1</fullName>
    </submittedName>
</protein>
<dbReference type="Pfam" id="PF00271">
    <property type="entry name" value="Helicase_C"/>
    <property type="match status" value="1"/>
</dbReference>
<dbReference type="Gene3D" id="3.40.50.300">
    <property type="entry name" value="P-loop containing nucleotide triphosphate hydrolases"/>
    <property type="match status" value="2"/>
</dbReference>
<feature type="domain" description="Helicase C-terminal" evidence="7">
    <location>
        <begin position="463"/>
        <end position="602"/>
    </location>
</feature>
<dbReference type="AlphaFoldDB" id="A0A9N8WKA2"/>
<evidence type="ECO:0000259" key="7">
    <source>
        <dbReference type="PROSITE" id="PS51194"/>
    </source>
</evidence>
<organism evidence="8 9">
    <name type="scientific">Ambispora gerdemannii</name>
    <dbReference type="NCBI Taxonomy" id="144530"/>
    <lineage>
        <taxon>Eukaryota</taxon>
        <taxon>Fungi</taxon>
        <taxon>Fungi incertae sedis</taxon>
        <taxon>Mucoromycota</taxon>
        <taxon>Glomeromycotina</taxon>
        <taxon>Glomeromycetes</taxon>
        <taxon>Archaeosporales</taxon>
        <taxon>Ambisporaceae</taxon>
        <taxon>Ambispora</taxon>
    </lineage>
</organism>
<feature type="region of interest" description="Disordered" evidence="5">
    <location>
        <begin position="73"/>
        <end position="172"/>
    </location>
</feature>
<dbReference type="OrthoDB" id="10256233at2759"/>
<keyword evidence="9" id="KW-1185">Reference proteome</keyword>
<feature type="domain" description="Helicase ATP-binding" evidence="6">
    <location>
        <begin position="284"/>
        <end position="437"/>
    </location>
</feature>
<keyword evidence="2" id="KW-0378">Hydrolase</keyword>
<keyword evidence="3" id="KW-0347">Helicase</keyword>
<dbReference type="GO" id="GO:0003676">
    <property type="term" value="F:nucleic acid binding"/>
    <property type="evidence" value="ECO:0007669"/>
    <property type="project" value="InterPro"/>
</dbReference>
<evidence type="ECO:0000256" key="5">
    <source>
        <dbReference type="SAM" id="MobiDB-lite"/>
    </source>
</evidence>
<sequence>MKLPPICNLQIRAFQTTTCCLKQREKKTSRSKRNFKGGISRISSSVVRDKSKTPVSKLSKDTYEAWGFSGAGRRAADENDKSATTMLRKKGNLERGKSQFLGRRNGSNNDYYKSSKDVDKGFSNSSLSMNYSQRRETEEISQQTSPRKIQFPSPSSPKNYFTRKPTTPVSKKTRGFIPARFKLLPIESDVSNKTIVKLKGRNITDLIAKVSRSTFESMELLGEVYTAIVKGPLKNIQNIKPTDIQALAIPEILLLDANTMENSFERNGKDKKNHATDIIEQLNSIQPEKTSLRRLNRPRAIILLPSRELVDQVASVSKLLSHYAKFRTVGLTSHIPRKIVTRELNMPVDIVISTPAGILDYTKSNTLSFADTRYLVIDEADTMFDAGFGDEVKDVIRNIKNSAYNQNRTYQVIIVCATLPKTVNQALSEEFPRLKRITTPSLHKSLPHVRQIFLDLAEYHNNKHEAILEILKHNHNDRTMVFCNTRRSAMMLESFLSSKNLPMIALYSDVRDREKKLEMFCNLDPQAKILVCTDIASRGVDTTFVKHVILYDFPTTVIDYLHRIGRTGRAGKTGKVTCFVTKKNRRLAERIRRNVRDNKVLC</sequence>
<evidence type="ECO:0000256" key="3">
    <source>
        <dbReference type="ARBA" id="ARBA00022806"/>
    </source>
</evidence>
<dbReference type="GO" id="GO:0005524">
    <property type="term" value="F:ATP binding"/>
    <property type="evidence" value="ECO:0007669"/>
    <property type="project" value="UniProtKB-KW"/>
</dbReference>
<dbReference type="Proteomes" id="UP000789831">
    <property type="component" value="Unassembled WGS sequence"/>
</dbReference>
<evidence type="ECO:0000256" key="1">
    <source>
        <dbReference type="ARBA" id="ARBA00022741"/>
    </source>
</evidence>
<dbReference type="InterPro" id="IPR011545">
    <property type="entry name" value="DEAD/DEAH_box_helicase_dom"/>
</dbReference>
<feature type="compositionally biased region" description="Polar residues" evidence="5">
    <location>
        <begin position="122"/>
        <end position="132"/>
    </location>
</feature>
<evidence type="ECO:0000313" key="8">
    <source>
        <dbReference type="EMBL" id="CAG8490105.1"/>
    </source>
</evidence>
<proteinExistence type="predicted"/>